<dbReference type="InterPro" id="IPR051906">
    <property type="entry name" value="TolC-like"/>
</dbReference>
<dbReference type="Pfam" id="PF02321">
    <property type="entry name" value="OEP"/>
    <property type="match status" value="2"/>
</dbReference>
<dbReference type="InterPro" id="IPR010130">
    <property type="entry name" value="T1SS_OMP_TolC"/>
</dbReference>
<keyword evidence="6" id="KW-0472">Membrane</keyword>
<dbReference type="NCBIfam" id="TIGR01844">
    <property type="entry name" value="type_I_sec_TolC"/>
    <property type="match status" value="1"/>
</dbReference>
<proteinExistence type="inferred from homology"/>
<keyword evidence="7" id="KW-0998">Cell outer membrane</keyword>
<name>A0A5Q4VC83_9BACT</name>
<dbReference type="GO" id="GO:0015562">
    <property type="term" value="F:efflux transmembrane transporter activity"/>
    <property type="evidence" value="ECO:0007669"/>
    <property type="project" value="InterPro"/>
</dbReference>
<dbReference type="Gene3D" id="1.20.1600.10">
    <property type="entry name" value="Outer membrane efflux proteins (OEP)"/>
    <property type="match status" value="1"/>
</dbReference>
<dbReference type="GO" id="GO:0009279">
    <property type="term" value="C:cell outer membrane"/>
    <property type="evidence" value="ECO:0007669"/>
    <property type="project" value="UniProtKB-SubCell"/>
</dbReference>
<reference evidence="8 9" key="1">
    <citation type="submission" date="2019-06" db="EMBL/GenBank/DDBJ databases">
        <title>Desulfobotulus mexicanus sp. nov., a novel sulfate-reducing bacterium isolated from the sediment of an alkaline crater lake in Mexico.</title>
        <authorList>
            <person name="Hirschler-Rea A."/>
        </authorList>
    </citation>
    <scope>NUCLEOTIDE SEQUENCE [LARGE SCALE GENOMIC DNA]</scope>
    <source>
        <strain evidence="8 9">PAR22N</strain>
    </source>
</reference>
<evidence type="ECO:0000313" key="8">
    <source>
        <dbReference type="EMBL" id="TYT75299.1"/>
    </source>
</evidence>
<keyword evidence="5" id="KW-0812">Transmembrane</keyword>
<sequence length="444" mass="49976">MQKKAPWFYPLFFIFFLTCFFLMPSVFAGPMDLLKAWELARSHDAEYLSSVYEMEAGETFRAQARSGLLPHFSAGASFTHSDSDRYDKYETRRYAVSLRQPLFNLESYYHYRKSGPQVMAVRVAGDMAAADLKLRVAESYFDLLASIDHMSLLLAEEAAVARQMEQFQAMEARGVSTRSDVLEARSRLLEVRAGIIEAKSNLQIKKDRLSRITGVPVEDVLPLGLHLAYDPPGLSLKDWQEKALAANLRVRYHEYYLQVYINGERQALSRHAPTVDAVLQHMDTNESTHYRAADDTITSAAVHLNIPLYSGGETSARHREAKAIVKKAQADLDHMKRDAVHRVTEAYTRIEGASARIYALEEAVDANILAVESSSQGVRAGIRTPTDVLDAERRLYNSRTRLLQARYDHVMARLSLLFHAGTLEDEDMEELNRLLAVSGNPAGG</sequence>
<dbReference type="SUPFAM" id="SSF56954">
    <property type="entry name" value="Outer membrane efflux proteins (OEP)"/>
    <property type="match status" value="1"/>
</dbReference>
<evidence type="ECO:0000256" key="6">
    <source>
        <dbReference type="ARBA" id="ARBA00023136"/>
    </source>
</evidence>
<evidence type="ECO:0000256" key="3">
    <source>
        <dbReference type="ARBA" id="ARBA00022448"/>
    </source>
</evidence>
<comment type="subcellular location">
    <subcellularLocation>
        <location evidence="1">Cell outer membrane</location>
    </subcellularLocation>
</comment>
<evidence type="ECO:0000256" key="2">
    <source>
        <dbReference type="ARBA" id="ARBA00007613"/>
    </source>
</evidence>
<dbReference type="OrthoDB" id="367883at2"/>
<dbReference type="GO" id="GO:1990281">
    <property type="term" value="C:efflux pump complex"/>
    <property type="evidence" value="ECO:0007669"/>
    <property type="project" value="TreeGrafter"/>
</dbReference>
<comment type="caution">
    <text evidence="8">The sequence shown here is derived from an EMBL/GenBank/DDBJ whole genome shotgun (WGS) entry which is preliminary data.</text>
</comment>
<dbReference type="InterPro" id="IPR003423">
    <property type="entry name" value="OMP_efflux"/>
</dbReference>
<dbReference type="PANTHER" id="PTHR30026">
    <property type="entry name" value="OUTER MEMBRANE PROTEIN TOLC"/>
    <property type="match status" value="1"/>
</dbReference>
<evidence type="ECO:0000256" key="5">
    <source>
        <dbReference type="ARBA" id="ARBA00022692"/>
    </source>
</evidence>
<organism evidence="8 9">
    <name type="scientific">Desulfobotulus mexicanus</name>
    <dbReference type="NCBI Taxonomy" id="2586642"/>
    <lineage>
        <taxon>Bacteria</taxon>
        <taxon>Pseudomonadati</taxon>
        <taxon>Thermodesulfobacteriota</taxon>
        <taxon>Desulfobacteria</taxon>
        <taxon>Desulfobacterales</taxon>
        <taxon>Desulfobacteraceae</taxon>
        <taxon>Desulfobotulus</taxon>
    </lineage>
</organism>
<comment type="similarity">
    <text evidence="2">Belongs to the outer membrane factor (OMF) (TC 1.B.17) family.</text>
</comment>
<evidence type="ECO:0000256" key="4">
    <source>
        <dbReference type="ARBA" id="ARBA00022452"/>
    </source>
</evidence>
<gene>
    <name evidence="8" type="ORF">FIM25_06240</name>
</gene>
<protein>
    <submittedName>
        <fullName evidence="8">TolC family outer membrane protein</fullName>
    </submittedName>
</protein>
<accession>A0A5Q4VC83</accession>
<dbReference type="GO" id="GO:0015288">
    <property type="term" value="F:porin activity"/>
    <property type="evidence" value="ECO:0007669"/>
    <property type="project" value="TreeGrafter"/>
</dbReference>
<keyword evidence="3" id="KW-0813">Transport</keyword>
<dbReference type="EMBL" id="VDMB01000005">
    <property type="protein sequence ID" value="TYT75299.1"/>
    <property type="molecule type" value="Genomic_DNA"/>
</dbReference>
<dbReference type="Proteomes" id="UP000321899">
    <property type="component" value="Unassembled WGS sequence"/>
</dbReference>
<dbReference type="RefSeq" id="WP_139447398.1">
    <property type="nucleotide sequence ID" value="NZ_VDMB01000005.1"/>
</dbReference>
<evidence type="ECO:0000313" key="9">
    <source>
        <dbReference type="Proteomes" id="UP000321899"/>
    </source>
</evidence>
<evidence type="ECO:0000256" key="7">
    <source>
        <dbReference type="ARBA" id="ARBA00023237"/>
    </source>
</evidence>
<evidence type="ECO:0000256" key="1">
    <source>
        <dbReference type="ARBA" id="ARBA00004442"/>
    </source>
</evidence>
<dbReference type="AlphaFoldDB" id="A0A5Q4VC83"/>
<dbReference type="PANTHER" id="PTHR30026:SF20">
    <property type="entry name" value="OUTER MEMBRANE PROTEIN TOLC"/>
    <property type="match status" value="1"/>
</dbReference>
<keyword evidence="4" id="KW-1134">Transmembrane beta strand</keyword>
<keyword evidence="9" id="KW-1185">Reference proteome</keyword>